<evidence type="ECO:0000256" key="2">
    <source>
        <dbReference type="ARBA" id="ARBA00012489"/>
    </source>
</evidence>
<dbReference type="InterPro" id="IPR030397">
    <property type="entry name" value="SEPARIN_core_dom"/>
</dbReference>
<keyword evidence="3" id="KW-0378">Hydrolase</keyword>
<dbReference type="EMBL" id="CP012525">
    <property type="protein sequence ID" value="ALC43161.1"/>
    <property type="molecule type" value="Genomic_DNA"/>
</dbReference>
<sequence length="644" mass="74154">MAMCAEAAIDEVLEKVPSVQIGPDAKEYNLLRAEEEYESNNEEHSIYYQVKSMFHGVDMRFVHEPEKPTDLSRNITKISDTENFDYNNSTFFKNIKSYQEKIWPPKNAKKPTNNHVDFFMGICEPKEGLEKIKQVCQQLPDEWCVLQLCKSFNPANTYSRVNDIAASSGYIYMTLLRHCRSSELGPICLRFDNALLPTIFKQYSTLVDRYRSIVTVDHATVKDQKVKAKYWKNICEFNDFLTKLIENLGKVIRPYACMFLGKRYSSLDGEKSTKLVFQRVDKYCKKLKWSSHQRVLLSQACLHANRMSDSELVEMSYELTKINQSNSNLNETELQLVQELLRKCAKSWQRFEDSQPLAKKRYPVILVVDERLDHMHWEQLAPEQDFTRFRSLHSLFRLYNYHKPNIKSGYYAVHVERGVSVINPDGDLKNSGRRLRSFMEYWLSHWQHTFEKVPTEKFMTEQAFKADCFVYAGHGSTLQYISSSAIYRNLIKSVAFLFGCDSVRPLPTGLHSSLYGAQDYYHGALCPTVVGTLMPALDGNMDNVSAHILSRWIAPANRKVVPWTCIDRAAWITQGTIKAQAGSKSTMSQALDYQVGSLSAILSHVHLGKVEPKIYNYCIYVCRGLPAWNLAIEKLPTEFSSKSN</sequence>
<dbReference type="OrthoDB" id="10255632at2759"/>
<comment type="catalytic activity">
    <reaction evidence="1">
        <text>All bonds known to be hydrolyzed by this endopeptidase have arginine in P1 and an acidic residue in P4. P6 is often occupied by an acidic residue or by a hydroxy-amino-acid residue, the phosphorylation of which enhances cleavage.</text>
        <dbReference type="EC" id="3.4.22.49"/>
    </reaction>
</comment>
<accession>A0A0M5J7W6</accession>
<name>A0A0M5J7W6_DROBS</name>
<dbReference type="GO" id="GO:0072686">
    <property type="term" value="C:mitotic spindle"/>
    <property type="evidence" value="ECO:0007669"/>
    <property type="project" value="TreeGrafter"/>
</dbReference>
<evidence type="ECO:0000313" key="7">
    <source>
        <dbReference type="Proteomes" id="UP000494163"/>
    </source>
</evidence>
<keyword evidence="4" id="KW-0159">Chromosome partition</keyword>
<dbReference type="OMA" id="AWNLAVE"/>
<evidence type="ECO:0000256" key="4">
    <source>
        <dbReference type="ARBA" id="ARBA00022829"/>
    </source>
</evidence>
<dbReference type="PROSITE" id="PS51700">
    <property type="entry name" value="SEPARIN"/>
    <property type="match status" value="1"/>
</dbReference>
<dbReference type="GO" id="GO:0006508">
    <property type="term" value="P:proteolysis"/>
    <property type="evidence" value="ECO:0007669"/>
    <property type="project" value="InterPro"/>
</dbReference>
<evidence type="ECO:0000259" key="5">
    <source>
        <dbReference type="PROSITE" id="PS51700"/>
    </source>
</evidence>
<evidence type="ECO:0000256" key="1">
    <source>
        <dbReference type="ARBA" id="ARBA00000451"/>
    </source>
</evidence>
<dbReference type="GO" id="GO:0051307">
    <property type="term" value="P:meiotic chromosome separation"/>
    <property type="evidence" value="ECO:0007669"/>
    <property type="project" value="TreeGrafter"/>
</dbReference>
<gene>
    <name evidence="6" type="ORF">Dbus_chr3Lg327</name>
</gene>
<dbReference type="AlphaFoldDB" id="A0A0M5J7W6"/>
<dbReference type="EC" id="3.4.22.49" evidence="2"/>
<dbReference type="InterPro" id="IPR005314">
    <property type="entry name" value="Peptidase_C50"/>
</dbReference>
<dbReference type="STRING" id="30019.A0A0M5J7W6"/>
<dbReference type="GO" id="GO:0005737">
    <property type="term" value="C:cytoplasm"/>
    <property type="evidence" value="ECO:0007669"/>
    <property type="project" value="TreeGrafter"/>
</dbReference>
<dbReference type="Proteomes" id="UP000494163">
    <property type="component" value="Chromosome 3L"/>
</dbReference>
<organism evidence="6 7">
    <name type="scientific">Drosophila busckii</name>
    <name type="common">Fruit fly</name>
    <dbReference type="NCBI Taxonomy" id="30019"/>
    <lineage>
        <taxon>Eukaryota</taxon>
        <taxon>Metazoa</taxon>
        <taxon>Ecdysozoa</taxon>
        <taxon>Arthropoda</taxon>
        <taxon>Hexapoda</taxon>
        <taxon>Insecta</taxon>
        <taxon>Pterygota</taxon>
        <taxon>Neoptera</taxon>
        <taxon>Endopterygota</taxon>
        <taxon>Diptera</taxon>
        <taxon>Brachycera</taxon>
        <taxon>Muscomorpha</taxon>
        <taxon>Ephydroidea</taxon>
        <taxon>Drosophilidae</taxon>
        <taxon>Drosophila</taxon>
    </lineage>
</organism>
<dbReference type="GO" id="GO:0004197">
    <property type="term" value="F:cysteine-type endopeptidase activity"/>
    <property type="evidence" value="ECO:0007669"/>
    <property type="project" value="InterPro"/>
</dbReference>
<keyword evidence="7" id="KW-1185">Reference proteome</keyword>
<evidence type="ECO:0000313" key="6">
    <source>
        <dbReference type="EMBL" id="ALC43161.1"/>
    </source>
</evidence>
<dbReference type="Pfam" id="PF03568">
    <property type="entry name" value="Separin_C"/>
    <property type="match status" value="1"/>
</dbReference>
<proteinExistence type="predicted"/>
<evidence type="ECO:0000256" key="3">
    <source>
        <dbReference type="ARBA" id="ARBA00022801"/>
    </source>
</evidence>
<protein>
    <recommendedName>
        <fullName evidence="2">separase</fullName>
        <ecNumber evidence="2">3.4.22.49</ecNumber>
    </recommendedName>
</protein>
<dbReference type="PANTHER" id="PTHR12792:SF0">
    <property type="entry name" value="SEPARIN"/>
    <property type="match status" value="1"/>
</dbReference>
<dbReference type="PANTHER" id="PTHR12792">
    <property type="entry name" value="EXTRA SPINDLE POLES 1-RELATED"/>
    <property type="match status" value="1"/>
</dbReference>
<feature type="domain" description="Peptidase C50" evidence="5">
    <location>
        <begin position="415"/>
        <end position="511"/>
    </location>
</feature>
<reference evidence="6 7" key="1">
    <citation type="submission" date="2015-08" db="EMBL/GenBank/DDBJ databases">
        <title>Ancestral chromatin configuration constrains chromatin evolution on differentiating sex chromosomes in Drosophila.</title>
        <authorList>
            <person name="Zhou Q."/>
            <person name="Bachtrog D."/>
        </authorList>
    </citation>
    <scope>NUCLEOTIDE SEQUENCE [LARGE SCALE GENOMIC DNA]</scope>
    <source>
        <tissue evidence="6">Whole larvae</tissue>
    </source>
</reference>
<dbReference type="GO" id="GO:0005634">
    <property type="term" value="C:nucleus"/>
    <property type="evidence" value="ECO:0007669"/>
    <property type="project" value="InterPro"/>
</dbReference>